<evidence type="ECO:0000259" key="12">
    <source>
        <dbReference type="Pfam" id="PF08451"/>
    </source>
</evidence>
<dbReference type="GO" id="GO:0004000">
    <property type="term" value="F:adenosine deaminase activity"/>
    <property type="evidence" value="ECO:0007669"/>
    <property type="project" value="InterPro"/>
</dbReference>
<evidence type="ECO:0000313" key="13">
    <source>
        <dbReference type="EMBL" id="GFO33799.1"/>
    </source>
</evidence>
<dbReference type="EC" id="3.5.4.4" evidence="4"/>
<comment type="catalytic activity">
    <reaction evidence="9">
        <text>adenosine + H2O + H(+) = inosine + NH4(+)</text>
        <dbReference type="Rhea" id="RHEA:24408"/>
        <dbReference type="ChEBI" id="CHEBI:15377"/>
        <dbReference type="ChEBI" id="CHEBI:15378"/>
        <dbReference type="ChEBI" id="CHEBI:16335"/>
        <dbReference type="ChEBI" id="CHEBI:17596"/>
        <dbReference type="ChEBI" id="CHEBI:28938"/>
        <dbReference type="EC" id="3.5.4.4"/>
    </reaction>
</comment>
<dbReference type="PANTHER" id="PTHR11409">
    <property type="entry name" value="ADENOSINE DEAMINASE"/>
    <property type="match status" value="1"/>
</dbReference>
<evidence type="ECO:0000313" key="14">
    <source>
        <dbReference type="Proteomes" id="UP000735302"/>
    </source>
</evidence>
<evidence type="ECO:0000256" key="9">
    <source>
        <dbReference type="ARBA" id="ARBA00047764"/>
    </source>
</evidence>
<dbReference type="GO" id="GO:0046103">
    <property type="term" value="P:inosine biosynthetic process"/>
    <property type="evidence" value="ECO:0007669"/>
    <property type="project" value="TreeGrafter"/>
</dbReference>
<dbReference type="GO" id="GO:0005615">
    <property type="term" value="C:extracellular space"/>
    <property type="evidence" value="ECO:0007669"/>
    <property type="project" value="InterPro"/>
</dbReference>
<evidence type="ECO:0000256" key="2">
    <source>
        <dbReference type="ARBA" id="ARBA00004613"/>
    </source>
</evidence>
<gene>
    <name evidence="13" type="ORF">PoB_006030400</name>
</gene>
<evidence type="ECO:0000256" key="1">
    <source>
        <dbReference type="ARBA" id="ARBA00001947"/>
    </source>
</evidence>
<feature type="chain" id="PRO_5043763882" description="adenosine deaminase" evidence="10">
    <location>
        <begin position="31"/>
        <end position="529"/>
    </location>
</feature>
<feature type="domain" description="Adenosine/AMP deaminase N-terminal" evidence="12">
    <location>
        <begin position="36"/>
        <end position="114"/>
    </location>
</feature>
<evidence type="ECO:0000256" key="3">
    <source>
        <dbReference type="ARBA" id="ARBA00006083"/>
    </source>
</evidence>
<dbReference type="GO" id="GO:0046872">
    <property type="term" value="F:metal ion binding"/>
    <property type="evidence" value="ECO:0007669"/>
    <property type="project" value="UniProtKB-KW"/>
</dbReference>
<keyword evidence="5" id="KW-0964">Secreted</keyword>
<keyword evidence="14" id="KW-1185">Reference proteome</keyword>
<feature type="signal peptide" evidence="10">
    <location>
        <begin position="1"/>
        <end position="30"/>
    </location>
</feature>
<evidence type="ECO:0000256" key="4">
    <source>
        <dbReference type="ARBA" id="ARBA00012784"/>
    </source>
</evidence>
<evidence type="ECO:0000259" key="11">
    <source>
        <dbReference type="Pfam" id="PF00962"/>
    </source>
</evidence>
<dbReference type="InterPro" id="IPR032466">
    <property type="entry name" value="Metal_Hydrolase"/>
</dbReference>
<sequence>MVFVGVGASLLVVTALVATAVVLTVEKSDAAPVRGYTKDEYMKARALLLSKDLGRALGAGQVMNSFEKALDAILLKEKKTIIERARLDRKFYMPARSFFISKPWMENTTTFKIIKEMPKGAALHLHEPAIASLRWLVKNITYRKHVYMCRDRDNFTHLNMFLQTPKSNPNCPWLLVSTERAAAKSPADFDEEMIISLSFLRDKDPLKAFPGVNAAWDRFNKYFDQVIPLFIYVPVLKDYISQAMQEFYDDNVQYMEIRGSMLGYQSLNGTQHDAEFGVNLFKQVSEDFVKSHPDFLGAKVIMSGLRFKPSDEISKEIKIAMALRQKYPNFFLGYDLVAQEDPLNPLLFYLDALLEPTLGPSSHKVPYFFHTAETKWQGTVVDENLIDALLLNTTRIGHGYGLAKHPELADQVKKRGIAVEVNPISNQLLGLVSDLRNHPMTNLFADDFPLIISSDDPATWEALPLTHDFFLAFMDMSGEDMGIAFLKQLAINSIKYSAMNETEKKAATALWQSKWDTFVKDAVNKFSVP</sequence>
<dbReference type="Pfam" id="PF08451">
    <property type="entry name" value="A_deaminase_N"/>
    <property type="match status" value="1"/>
</dbReference>
<evidence type="ECO:0000256" key="5">
    <source>
        <dbReference type="ARBA" id="ARBA00022525"/>
    </source>
</evidence>
<dbReference type="GO" id="GO:0006154">
    <property type="term" value="P:adenosine catabolic process"/>
    <property type="evidence" value="ECO:0007669"/>
    <property type="project" value="InterPro"/>
</dbReference>
<feature type="domain" description="Adenosine deaminase" evidence="11">
    <location>
        <begin position="214"/>
        <end position="506"/>
    </location>
</feature>
<dbReference type="FunFam" id="3.20.20.140:FF:000017">
    <property type="entry name" value="Adenosine deaminase 2"/>
    <property type="match status" value="1"/>
</dbReference>
<evidence type="ECO:0000256" key="10">
    <source>
        <dbReference type="SAM" id="SignalP"/>
    </source>
</evidence>
<dbReference type="InterPro" id="IPR006331">
    <property type="entry name" value="ADGF"/>
</dbReference>
<evidence type="ECO:0000256" key="8">
    <source>
        <dbReference type="ARBA" id="ARBA00022801"/>
    </source>
</evidence>
<dbReference type="Pfam" id="PF00962">
    <property type="entry name" value="A_deaminase"/>
    <property type="match status" value="1"/>
</dbReference>
<dbReference type="PANTHER" id="PTHR11409:SF39">
    <property type="entry name" value="ADENOSINE DEAMINASE 2"/>
    <property type="match status" value="1"/>
</dbReference>
<dbReference type="InterPro" id="IPR013659">
    <property type="entry name" value="A_deaminase_N"/>
</dbReference>
<organism evidence="13 14">
    <name type="scientific">Plakobranchus ocellatus</name>
    <dbReference type="NCBI Taxonomy" id="259542"/>
    <lineage>
        <taxon>Eukaryota</taxon>
        <taxon>Metazoa</taxon>
        <taxon>Spiralia</taxon>
        <taxon>Lophotrochozoa</taxon>
        <taxon>Mollusca</taxon>
        <taxon>Gastropoda</taxon>
        <taxon>Heterobranchia</taxon>
        <taxon>Euthyneura</taxon>
        <taxon>Panpulmonata</taxon>
        <taxon>Sacoglossa</taxon>
        <taxon>Placobranchoidea</taxon>
        <taxon>Plakobranchidae</taxon>
        <taxon>Plakobranchus</taxon>
    </lineage>
</organism>
<dbReference type="CDD" id="cd01321">
    <property type="entry name" value="ADGF"/>
    <property type="match status" value="1"/>
</dbReference>
<comment type="cofactor">
    <cofactor evidence="1">
        <name>Zn(2+)</name>
        <dbReference type="ChEBI" id="CHEBI:29105"/>
    </cofactor>
</comment>
<proteinExistence type="inferred from homology"/>
<keyword evidence="8" id="KW-0378">Hydrolase</keyword>
<comment type="subcellular location">
    <subcellularLocation>
        <location evidence="2">Secreted</location>
    </subcellularLocation>
</comment>
<dbReference type="AlphaFoldDB" id="A0AAV4CPK1"/>
<dbReference type="Gene3D" id="3.20.20.140">
    <property type="entry name" value="Metal-dependent hydrolases"/>
    <property type="match status" value="1"/>
</dbReference>
<evidence type="ECO:0000256" key="7">
    <source>
        <dbReference type="ARBA" id="ARBA00022729"/>
    </source>
</evidence>
<keyword evidence="6" id="KW-0479">Metal-binding</keyword>
<evidence type="ECO:0000256" key="6">
    <source>
        <dbReference type="ARBA" id="ARBA00022723"/>
    </source>
</evidence>
<comment type="caution">
    <text evidence="13">The sequence shown here is derived from an EMBL/GenBank/DDBJ whole genome shotgun (WGS) entry which is preliminary data.</text>
</comment>
<dbReference type="Proteomes" id="UP000735302">
    <property type="component" value="Unassembled WGS sequence"/>
</dbReference>
<dbReference type="EMBL" id="BLXT01006838">
    <property type="protein sequence ID" value="GFO33799.1"/>
    <property type="molecule type" value="Genomic_DNA"/>
</dbReference>
<dbReference type="NCBIfam" id="TIGR01431">
    <property type="entry name" value="adm_rel"/>
    <property type="match status" value="1"/>
</dbReference>
<accession>A0AAV4CPK1</accession>
<protein>
    <recommendedName>
        <fullName evidence="4">adenosine deaminase</fullName>
        <ecNumber evidence="4">3.5.4.4</ecNumber>
    </recommendedName>
</protein>
<reference evidence="13 14" key="1">
    <citation type="journal article" date="2021" name="Elife">
        <title>Chloroplast acquisition without the gene transfer in kleptoplastic sea slugs, Plakobranchus ocellatus.</title>
        <authorList>
            <person name="Maeda T."/>
            <person name="Takahashi S."/>
            <person name="Yoshida T."/>
            <person name="Shimamura S."/>
            <person name="Takaki Y."/>
            <person name="Nagai Y."/>
            <person name="Toyoda A."/>
            <person name="Suzuki Y."/>
            <person name="Arimoto A."/>
            <person name="Ishii H."/>
            <person name="Satoh N."/>
            <person name="Nishiyama T."/>
            <person name="Hasebe M."/>
            <person name="Maruyama T."/>
            <person name="Minagawa J."/>
            <person name="Obokata J."/>
            <person name="Shigenobu S."/>
        </authorList>
    </citation>
    <scope>NUCLEOTIDE SEQUENCE [LARGE SCALE GENOMIC DNA]</scope>
</reference>
<dbReference type="InterPro" id="IPR001365">
    <property type="entry name" value="A_deaminase_dom"/>
</dbReference>
<name>A0AAV4CPK1_9GAST</name>
<comment type="similarity">
    <text evidence="3">Belongs to the metallo-dependent hydrolases superfamily. Adenosine and AMP deaminases family. ADGF subfamily.</text>
</comment>
<dbReference type="SUPFAM" id="SSF51556">
    <property type="entry name" value="Metallo-dependent hydrolases"/>
    <property type="match status" value="1"/>
</dbReference>
<dbReference type="InterPro" id="IPR006330">
    <property type="entry name" value="Ado/ade_deaminase"/>
</dbReference>
<keyword evidence="7 10" id="KW-0732">Signal</keyword>